<sequence length="461" mass="52771">MKRNQPLPPTSRSMKKEREPYEQARMHSPEPLYATVNKRPPRAKDRKLNKPPIQQEEVVYATLDFENKPHHPKDKHSKRNPESETIYATVTSQRSTQEEVLYADITHKPSHNKHTRQKLTSETLYAEIATQSTKPSLTKEEIINRTQQNPLVKAYQQEVAHWCKTVYGNSDVLKKKMQEVLRKPSEGEELSRQVAEHPTSFHKLVGCNLYGLKTGARRHAEEGFRHLCQALDGYVSAVKQAQENITHVPQAETRRYGQESEQRADRLQQLHHPERERRSLSNQEILSMVQENSSVQRYEAQVEYWCQIVYGNSGALKEKMEGIIQKPSQGAELSWQVAAYPKSVHKLAGFNVCGLKNGIRRHAEAGLLHLCDAIDNYANAVQQVKESIMREHQAQTKQSCQEQSGKLAQSLRREKTLSRPSQRLEHQAHREGAEASRQTHQQSPEVPPRKICAAKAMAFAS</sequence>
<dbReference type="AlphaFoldDB" id="I3QKE4"/>
<accession>I3QKE4</accession>
<dbReference type="STRING" id="38323.BM1374165_01401"/>
<name>I3QKE4_BARHN</name>
<feature type="compositionally biased region" description="Polar residues" evidence="1">
    <location>
        <begin position="396"/>
        <end position="407"/>
    </location>
</feature>
<proteinExistence type="predicted"/>
<dbReference type="EMBL" id="HG969191">
    <property type="protein sequence ID" value="CDO47383.1"/>
    <property type="molecule type" value="Genomic_DNA"/>
</dbReference>
<feature type="compositionally biased region" description="Basic and acidic residues" evidence="1">
    <location>
        <begin position="411"/>
        <end position="434"/>
    </location>
</feature>
<dbReference type="RefSeq" id="WP_038488352.1">
    <property type="nucleotide sequence ID" value="NZ_CACVBK010000006.1"/>
</dbReference>
<feature type="region of interest" description="Disordered" evidence="1">
    <location>
        <begin position="251"/>
        <end position="279"/>
    </location>
</feature>
<dbReference type="PATRIC" id="fig|38323.4.peg.1511"/>
<evidence type="ECO:0000313" key="2">
    <source>
        <dbReference type="EMBL" id="AFK10366.1"/>
    </source>
</evidence>
<reference evidence="3" key="4">
    <citation type="submission" date="2014-04" db="EMBL/GenBank/DDBJ databases">
        <title>Genome sequencing of Bartonella spp. isolated from human blood.</title>
        <authorList>
            <person name="Raoult D."/>
        </authorList>
    </citation>
    <scope>NUCLEOTIDE SEQUENCE</scope>
    <source>
        <strain evidence="3">BM1374165</strain>
    </source>
</reference>
<dbReference type="KEGG" id="bhs:BM1374165_01401"/>
<evidence type="ECO:0000313" key="3">
    <source>
        <dbReference type="EMBL" id="CDO47383.1"/>
    </source>
</evidence>
<feature type="compositionally biased region" description="Basic and acidic residues" evidence="1">
    <location>
        <begin position="252"/>
        <end position="279"/>
    </location>
</feature>
<reference evidence="2" key="1">
    <citation type="journal article" date="2013" name="Cell. Microbiol.">
        <title>Bartonella henselae trimeric autotransporter adhesin BadA expression interferes with effector translocation by the VirB/D4 type IV secretion system.</title>
        <authorList>
            <person name="Lu Y.Y."/>
            <person name="Franz B."/>
            <person name="Truttmann M.C."/>
            <person name="Riess T."/>
            <person name="Gay-Fraret J."/>
            <person name="Faustmann M."/>
            <person name="Kempf V.A."/>
            <person name="Dehio C."/>
        </authorList>
    </citation>
    <scope>NUCLEOTIDE SEQUENCE</scope>
    <source>
        <strain evidence="2">Marseille</strain>
    </source>
</reference>
<gene>
    <name evidence="2" type="primary">bepE</name>
    <name evidence="3" type="ORF">BM1374165_01401</name>
</gene>
<organism evidence="2">
    <name type="scientific">Bartonella henselae</name>
    <name type="common">Rochalimaea henselae</name>
    <dbReference type="NCBI Taxonomy" id="38323"/>
    <lineage>
        <taxon>Bacteria</taxon>
        <taxon>Pseudomonadati</taxon>
        <taxon>Pseudomonadota</taxon>
        <taxon>Alphaproteobacteria</taxon>
        <taxon>Hyphomicrobiales</taxon>
        <taxon>Bartonellaceae</taxon>
        <taxon>Bartonella</taxon>
    </lineage>
</organism>
<feature type="compositionally biased region" description="Basic and acidic residues" evidence="1">
    <location>
        <begin position="14"/>
        <end position="28"/>
    </location>
</feature>
<dbReference type="NCBIfam" id="NF033856">
    <property type="entry name" value="T4SS_effec_BID"/>
    <property type="match status" value="2"/>
</dbReference>
<protein>
    <submittedName>
        <fullName evidence="2 3">BepE</fullName>
    </submittedName>
</protein>
<evidence type="ECO:0000313" key="4">
    <source>
        <dbReference type="Proteomes" id="UP000019801"/>
    </source>
</evidence>
<feature type="region of interest" description="Disordered" evidence="1">
    <location>
        <begin position="1"/>
        <end position="85"/>
    </location>
</feature>
<feature type="region of interest" description="Disordered" evidence="1">
    <location>
        <begin position="396"/>
        <end position="449"/>
    </location>
</feature>
<dbReference type="EMBL" id="JQ701698">
    <property type="protein sequence ID" value="AFK10366.1"/>
    <property type="molecule type" value="Genomic_DNA"/>
</dbReference>
<dbReference type="Proteomes" id="UP000019801">
    <property type="component" value="Chromosome I"/>
</dbReference>
<evidence type="ECO:0000256" key="1">
    <source>
        <dbReference type="SAM" id="MobiDB-lite"/>
    </source>
</evidence>
<reference evidence="3" key="3">
    <citation type="submission" date="2013-11" db="EMBL/GenBank/DDBJ databases">
        <authorList>
            <person name="GENOMES U."/>
        </authorList>
    </citation>
    <scope>NUCLEOTIDE SEQUENCE</scope>
    <source>
        <strain evidence="3">BM1374165</strain>
    </source>
</reference>
<reference evidence="4" key="2">
    <citation type="submission" date="2013-11" db="EMBL/GenBank/DDBJ databases">
        <title>Genome sequencing of Bartonella spp. isolated from human blood.</title>
        <authorList>
            <person name="Raoult D."/>
        </authorList>
    </citation>
    <scope>NUCLEOTIDE SEQUENCE</scope>
    <source>
        <strain evidence="4">BM1374165</strain>
    </source>
</reference>